<feature type="region of interest" description="Disordered" evidence="1">
    <location>
        <begin position="337"/>
        <end position="498"/>
    </location>
</feature>
<feature type="compositionally biased region" description="Acidic residues" evidence="1">
    <location>
        <begin position="410"/>
        <end position="421"/>
    </location>
</feature>
<protein>
    <submittedName>
        <fullName evidence="2">Uncharacterized protein</fullName>
    </submittedName>
</protein>
<feature type="region of interest" description="Disordered" evidence="1">
    <location>
        <begin position="269"/>
        <end position="324"/>
    </location>
</feature>
<feature type="region of interest" description="Disordered" evidence="1">
    <location>
        <begin position="511"/>
        <end position="555"/>
    </location>
</feature>
<evidence type="ECO:0000313" key="2">
    <source>
        <dbReference type="EMBL" id="CAD7281935.1"/>
    </source>
</evidence>
<feature type="compositionally biased region" description="Low complexity" evidence="1">
    <location>
        <begin position="400"/>
        <end position="409"/>
    </location>
</feature>
<dbReference type="AlphaFoldDB" id="A0A7R9BXS6"/>
<sequence>MSASACERDRCPSAASILTTRMNSVRHHPRVRSERNIFEKQVTMEDHLIQGALQILSEEAVEDISAVNAVASMRRTPQFDLPDDSRHGFRNPVSSFADDHHHRMGSPLGHPSCDTGPNTSLRNSDVFDPEDVAVFRDDGVEAGETEVLYLRSAAPCASPLNTNEVVYGSAKSVVPGSVVFVPPLINRSRYSSFSGRMSNSPISSRSVSVRTLADTDSIIARLSPERNQELWNDVEEQHTMVSRPQSTTAAISNRLNSIYQRGRSDSFPEIVWSNNGRYPPAETTPADLDSASGSPQSGKNPFTPGRKLPQSFRIKELRSRENSLGSLSRLSTLRRKLLGSSRSKSQLDAELGGGTPTTPEKPSQATPSAATHSSDSRSRNNSVSRDSGKRIPLRQLTYKSVVDSSSSSDDNVEEALIDEENNSTFDGAEDSSMATSTGYSTLQDESKKSSGKEGKTRRVFQIPSFRKSKKKHSDAASPSNANELTFSPSASTQDFRLSGGVDVDETELLVLESNPSMDSEGGLKGKRGLSRQEHVVSSSREVTPMLDPSGLGREM</sequence>
<name>A0A7R9BXS6_9CRUS</name>
<feature type="compositionally biased region" description="Polar residues" evidence="1">
    <location>
        <begin position="432"/>
        <end position="443"/>
    </location>
</feature>
<evidence type="ECO:0000313" key="3">
    <source>
        <dbReference type="Proteomes" id="UP000678499"/>
    </source>
</evidence>
<feature type="compositionally biased region" description="Polar residues" evidence="1">
    <location>
        <begin position="476"/>
        <end position="495"/>
    </location>
</feature>
<dbReference type="EMBL" id="CAJPEX010003300">
    <property type="protein sequence ID" value="CAG0922087.1"/>
    <property type="molecule type" value="Genomic_DNA"/>
</dbReference>
<feature type="compositionally biased region" description="Polar residues" evidence="1">
    <location>
        <begin position="291"/>
        <end position="300"/>
    </location>
</feature>
<dbReference type="EMBL" id="OA885337">
    <property type="protein sequence ID" value="CAD7281935.1"/>
    <property type="molecule type" value="Genomic_DNA"/>
</dbReference>
<dbReference type="Proteomes" id="UP000678499">
    <property type="component" value="Unassembled WGS sequence"/>
</dbReference>
<keyword evidence="3" id="KW-1185">Reference proteome</keyword>
<reference evidence="2" key="1">
    <citation type="submission" date="2020-11" db="EMBL/GenBank/DDBJ databases">
        <authorList>
            <person name="Tran Van P."/>
        </authorList>
    </citation>
    <scope>NUCLEOTIDE SEQUENCE</scope>
</reference>
<feature type="compositionally biased region" description="Basic and acidic residues" evidence="1">
    <location>
        <begin position="444"/>
        <end position="456"/>
    </location>
</feature>
<evidence type="ECO:0000256" key="1">
    <source>
        <dbReference type="SAM" id="MobiDB-lite"/>
    </source>
</evidence>
<gene>
    <name evidence="2" type="ORF">NMOB1V02_LOCUS9569</name>
</gene>
<feature type="compositionally biased region" description="Polar residues" evidence="1">
    <location>
        <begin position="356"/>
        <end position="372"/>
    </location>
</feature>
<accession>A0A7R9BXS6</accession>
<proteinExistence type="predicted"/>
<organism evidence="2">
    <name type="scientific">Notodromas monacha</name>
    <dbReference type="NCBI Taxonomy" id="399045"/>
    <lineage>
        <taxon>Eukaryota</taxon>
        <taxon>Metazoa</taxon>
        <taxon>Ecdysozoa</taxon>
        <taxon>Arthropoda</taxon>
        <taxon>Crustacea</taxon>
        <taxon>Oligostraca</taxon>
        <taxon>Ostracoda</taxon>
        <taxon>Podocopa</taxon>
        <taxon>Podocopida</taxon>
        <taxon>Cypridocopina</taxon>
        <taxon>Cypridoidea</taxon>
        <taxon>Cyprididae</taxon>
        <taxon>Notodromas</taxon>
    </lineage>
</organism>